<accession>A0A9W9PWS0</accession>
<feature type="region of interest" description="Disordered" evidence="1">
    <location>
        <begin position="1"/>
        <end position="21"/>
    </location>
</feature>
<feature type="compositionally biased region" description="Basic and acidic residues" evidence="1">
    <location>
        <begin position="7"/>
        <end position="20"/>
    </location>
</feature>
<reference evidence="2" key="2">
    <citation type="journal article" date="2023" name="IMA Fungus">
        <title>Comparative genomic study of the Penicillium genus elucidates a diverse pangenome and 15 lateral gene transfer events.</title>
        <authorList>
            <person name="Petersen C."/>
            <person name="Sorensen T."/>
            <person name="Nielsen M.R."/>
            <person name="Sondergaard T.E."/>
            <person name="Sorensen J.L."/>
            <person name="Fitzpatrick D.A."/>
            <person name="Frisvad J.C."/>
            <person name="Nielsen K.L."/>
        </authorList>
    </citation>
    <scope>NUCLEOTIDE SEQUENCE</scope>
    <source>
        <strain evidence="2">IBT 21472</strain>
    </source>
</reference>
<sequence length="119" mass="12368">MAVAPDLARDPMRNHPREGMVGRGLPSDMMFTDLLLSLDLDHLCARGPILARGPHQEEAASAPRAHGSAADGVPAIVATDTAAGAVVGARKEAGVAIVISLFSKITSLQSQSQSLLLYV</sequence>
<gene>
    <name evidence="2" type="ORF">N7476_007063</name>
</gene>
<protein>
    <submittedName>
        <fullName evidence="2">Uncharacterized protein</fullName>
    </submittedName>
</protein>
<reference evidence="2" key="1">
    <citation type="submission" date="2022-12" db="EMBL/GenBank/DDBJ databases">
        <authorList>
            <person name="Petersen C."/>
        </authorList>
    </citation>
    <scope>NUCLEOTIDE SEQUENCE</scope>
    <source>
        <strain evidence="2">IBT 21472</strain>
    </source>
</reference>
<evidence type="ECO:0000256" key="1">
    <source>
        <dbReference type="SAM" id="MobiDB-lite"/>
    </source>
</evidence>
<dbReference type="AlphaFoldDB" id="A0A9W9PWS0"/>
<comment type="caution">
    <text evidence="2">The sequence shown here is derived from an EMBL/GenBank/DDBJ whole genome shotgun (WGS) entry which is preliminary data.</text>
</comment>
<proteinExistence type="predicted"/>
<dbReference type="EMBL" id="JAPZBO010000007">
    <property type="protein sequence ID" value="KAJ5311203.1"/>
    <property type="molecule type" value="Genomic_DNA"/>
</dbReference>
<evidence type="ECO:0000313" key="2">
    <source>
        <dbReference type="EMBL" id="KAJ5311203.1"/>
    </source>
</evidence>
<dbReference type="Proteomes" id="UP001147746">
    <property type="component" value="Unassembled WGS sequence"/>
</dbReference>
<evidence type="ECO:0000313" key="3">
    <source>
        <dbReference type="Proteomes" id="UP001147746"/>
    </source>
</evidence>
<organism evidence="2 3">
    <name type="scientific">Penicillium atrosanguineum</name>
    <dbReference type="NCBI Taxonomy" id="1132637"/>
    <lineage>
        <taxon>Eukaryota</taxon>
        <taxon>Fungi</taxon>
        <taxon>Dikarya</taxon>
        <taxon>Ascomycota</taxon>
        <taxon>Pezizomycotina</taxon>
        <taxon>Eurotiomycetes</taxon>
        <taxon>Eurotiomycetidae</taxon>
        <taxon>Eurotiales</taxon>
        <taxon>Aspergillaceae</taxon>
        <taxon>Penicillium</taxon>
    </lineage>
</organism>
<keyword evidence="3" id="KW-1185">Reference proteome</keyword>
<name>A0A9W9PWS0_9EURO</name>